<dbReference type="RefSeq" id="WP_152692713.1">
    <property type="nucleotide sequence ID" value="NZ_CAXONO010000084.1"/>
</dbReference>
<accession>A0AAN3YX00</accession>
<reference evidence="1" key="1">
    <citation type="submission" date="2023-06" db="EMBL/GenBank/DDBJ databases">
        <authorList>
            <consortium name="Clinical and Environmental Microbiology Branch: Whole genome sequencing antimicrobial resistance pathogens in the healthcare setting"/>
        </authorList>
    </citation>
    <scope>NUCLEOTIDE SEQUENCE</scope>
    <source>
        <strain evidence="1">Microbial</strain>
    </source>
</reference>
<name>A0AAN3YX00_PROMI</name>
<evidence type="ECO:0000313" key="2">
    <source>
        <dbReference type="Proteomes" id="UP001171165"/>
    </source>
</evidence>
<protein>
    <submittedName>
        <fullName evidence="1">Uncharacterized protein</fullName>
    </submittedName>
</protein>
<proteinExistence type="predicted"/>
<dbReference type="AlphaFoldDB" id="A0AAN3YX00"/>
<dbReference type="Proteomes" id="UP001171165">
    <property type="component" value="Unassembled WGS sequence"/>
</dbReference>
<sequence>MEAPTQPRDNKMSNFDRDLQFKILELAVNDYPNQIDDGNVPPELYEIDNKKLCANIAYLQEEGLITGGVEMYMDGPEADFAFIKATYKAIILLSEEGSISAPLNLITVKLHDDTLTAIREYINQTISDPEERRGYLQRLKELPADATKHIVLQLLGKGLNQIPDAVQWLQTVLRS</sequence>
<gene>
    <name evidence="1" type="ORF">PW210_004192</name>
</gene>
<organism evidence="1 2">
    <name type="scientific">Proteus mirabilis</name>
    <dbReference type="NCBI Taxonomy" id="584"/>
    <lineage>
        <taxon>Bacteria</taxon>
        <taxon>Pseudomonadati</taxon>
        <taxon>Pseudomonadota</taxon>
        <taxon>Gammaproteobacteria</taxon>
        <taxon>Enterobacterales</taxon>
        <taxon>Morganellaceae</taxon>
        <taxon>Proteus</taxon>
    </lineage>
</organism>
<evidence type="ECO:0000313" key="1">
    <source>
        <dbReference type="EMBL" id="EKW9778302.1"/>
    </source>
</evidence>
<dbReference type="EMBL" id="ABKSPD020000031">
    <property type="protein sequence ID" value="EKW9778302.1"/>
    <property type="molecule type" value="Genomic_DNA"/>
</dbReference>
<comment type="caution">
    <text evidence="1">The sequence shown here is derived from an EMBL/GenBank/DDBJ whole genome shotgun (WGS) entry which is preliminary data.</text>
</comment>